<evidence type="ECO:0000313" key="2">
    <source>
        <dbReference type="Proteomes" id="UP000612282"/>
    </source>
</evidence>
<reference evidence="1 2" key="1">
    <citation type="submission" date="2021-01" db="EMBL/GenBank/DDBJ databases">
        <title>Whole genome shotgun sequence of Actinoplanes couchii NBRC 106145.</title>
        <authorList>
            <person name="Komaki H."/>
            <person name="Tamura T."/>
        </authorList>
    </citation>
    <scope>NUCLEOTIDE SEQUENCE [LARGE SCALE GENOMIC DNA]</scope>
    <source>
        <strain evidence="1 2">NBRC 106145</strain>
    </source>
</reference>
<name>A0ABQ3X813_9ACTN</name>
<protein>
    <submittedName>
        <fullName evidence="1">Uncharacterized protein</fullName>
    </submittedName>
</protein>
<sequence length="61" mass="6309">MARRVSVVCRTPGVIVDRDAVPVVDGPMRADAVGAPVRWLVAQPLAQGLAAHPLADVVLVG</sequence>
<dbReference type="EMBL" id="BOMG01000042">
    <property type="protein sequence ID" value="GID54644.1"/>
    <property type="molecule type" value="Genomic_DNA"/>
</dbReference>
<evidence type="ECO:0000313" key="1">
    <source>
        <dbReference type="EMBL" id="GID54644.1"/>
    </source>
</evidence>
<comment type="caution">
    <text evidence="1">The sequence shown here is derived from an EMBL/GenBank/DDBJ whole genome shotgun (WGS) entry which is preliminary data.</text>
</comment>
<organism evidence="1 2">
    <name type="scientific">Actinoplanes couchii</name>
    <dbReference type="NCBI Taxonomy" id="403638"/>
    <lineage>
        <taxon>Bacteria</taxon>
        <taxon>Bacillati</taxon>
        <taxon>Actinomycetota</taxon>
        <taxon>Actinomycetes</taxon>
        <taxon>Micromonosporales</taxon>
        <taxon>Micromonosporaceae</taxon>
        <taxon>Actinoplanes</taxon>
    </lineage>
</organism>
<proteinExistence type="predicted"/>
<gene>
    <name evidence="1" type="ORF">Aco03nite_030480</name>
</gene>
<accession>A0ABQ3X813</accession>
<keyword evidence="2" id="KW-1185">Reference proteome</keyword>
<dbReference type="Proteomes" id="UP000612282">
    <property type="component" value="Unassembled WGS sequence"/>
</dbReference>